<sequence>MPVRGAFFSFRTHLSIFRCLVDHRLNDPPPEPPNPKIVSSIQPFLRRQLHLSRCTRSMASWWQRCRR</sequence>
<dbReference type="Gramene" id="Zm00001eb370950_T002">
    <property type="protein sequence ID" value="Zm00001eb370950_P002"/>
    <property type="gene ID" value="Zm00001eb370950"/>
</dbReference>
<proteinExistence type="predicted"/>
<dbReference type="EnsemblPlants" id="Zm00001eb370950_T002">
    <property type="protein sequence ID" value="Zm00001eb370950_P002"/>
    <property type="gene ID" value="Zm00001eb370950"/>
</dbReference>
<protein>
    <submittedName>
        <fullName evidence="1">Uncharacterized protein</fullName>
    </submittedName>
</protein>
<evidence type="ECO:0000313" key="2">
    <source>
        <dbReference type="Proteomes" id="UP000007305"/>
    </source>
</evidence>
<reference evidence="1" key="3">
    <citation type="submission" date="2021-05" db="UniProtKB">
        <authorList>
            <consortium name="EnsemblPlants"/>
        </authorList>
    </citation>
    <scope>IDENTIFICATION</scope>
    <source>
        <strain evidence="1">cv. B73</strain>
    </source>
</reference>
<dbReference type="AlphaFoldDB" id="A0A804QWG3"/>
<reference evidence="2" key="1">
    <citation type="journal article" date="2009" name="Science">
        <title>The B73 maize genome: complexity, diversity, and dynamics.</title>
        <authorList>
            <person name="Schnable P.S."/>
            <person name="Ware D."/>
            <person name="Fulton R.S."/>
            <person name="Stein J.C."/>
            <person name="Wei F."/>
            <person name="Pasternak S."/>
            <person name="Liang C."/>
            <person name="Zhang J."/>
            <person name="Fulton L."/>
            <person name="Graves T.A."/>
            <person name="Minx P."/>
            <person name="Reily A.D."/>
            <person name="Courtney L."/>
            <person name="Kruchowski S.S."/>
            <person name="Tomlinson C."/>
            <person name="Strong C."/>
            <person name="Delehaunty K."/>
            <person name="Fronick C."/>
            <person name="Courtney B."/>
            <person name="Rock S.M."/>
            <person name="Belter E."/>
            <person name="Du F."/>
            <person name="Kim K."/>
            <person name="Abbott R.M."/>
            <person name="Cotton M."/>
            <person name="Levy A."/>
            <person name="Marchetto P."/>
            <person name="Ochoa K."/>
            <person name="Jackson S.M."/>
            <person name="Gillam B."/>
            <person name="Chen W."/>
            <person name="Yan L."/>
            <person name="Higginbotham J."/>
            <person name="Cardenas M."/>
            <person name="Waligorski J."/>
            <person name="Applebaum E."/>
            <person name="Phelps L."/>
            <person name="Falcone J."/>
            <person name="Kanchi K."/>
            <person name="Thane T."/>
            <person name="Scimone A."/>
            <person name="Thane N."/>
            <person name="Henke J."/>
            <person name="Wang T."/>
            <person name="Ruppert J."/>
            <person name="Shah N."/>
            <person name="Rotter K."/>
            <person name="Hodges J."/>
            <person name="Ingenthron E."/>
            <person name="Cordes M."/>
            <person name="Kohlberg S."/>
            <person name="Sgro J."/>
            <person name="Delgado B."/>
            <person name="Mead K."/>
            <person name="Chinwalla A."/>
            <person name="Leonard S."/>
            <person name="Crouse K."/>
            <person name="Collura K."/>
            <person name="Kudrna D."/>
            <person name="Currie J."/>
            <person name="He R."/>
            <person name="Angelova A."/>
            <person name="Rajasekar S."/>
            <person name="Mueller T."/>
            <person name="Lomeli R."/>
            <person name="Scara G."/>
            <person name="Ko A."/>
            <person name="Delaney K."/>
            <person name="Wissotski M."/>
            <person name="Lopez G."/>
            <person name="Campos D."/>
            <person name="Braidotti M."/>
            <person name="Ashley E."/>
            <person name="Golser W."/>
            <person name="Kim H."/>
            <person name="Lee S."/>
            <person name="Lin J."/>
            <person name="Dujmic Z."/>
            <person name="Kim W."/>
            <person name="Talag J."/>
            <person name="Zuccolo A."/>
            <person name="Fan C."/>
            <person name="Sebastian A."/>
            <person name="Kramer M."/>
            <person name="Spiegel L."/>
            <person name="Nascimento L."/>
            <person name="Zutavern T."/>
            <person name="Miller B."/>
            <person name="Ambroise C."/>
            <person name="Muller S."/>
            <person name="Spooner W."/>
            <person name="Narechania A."/>
            <person name="Ren L."/>
            <person name="Wei S."/>
            <person name="Kumari S."/>
            <person name="Faga B."/>
            <person name="Levy M.J."/>
            <person name="McMahan L."/>
            <person name="Van Buren P."/>
            <person name="Vaughn M.W."/>
            <person name="Ying K."/>
            <person name="Yeh C.-T."/>
            <person name="Emrich S.J."/>
            <person name="Jia Y."/>
            <person name="Kalyanaraman A."/>
            <person name="Hsia A.-P."/>
            <person name="Barbazuk W.B."/>
            <person name="Baucom R.S."/>
            <person name="Brutnell T.P."/>
            <person name="Carpita N.C."/>
            <person name="Chaparro C."/>
            <person name="Chia J.-M."/>
            <person name="Deragon J.-M."/>
            <person name="Estill J.C."/>
            <person name="Fu Y."/>
            <person name="Jeddeloh J.A."/>
            <person name="Han Y."/>
            <person name="Lee H."/>
            <person name="Li P."/>
            <person name="Lisch D.R."/>
            <person name="Liu S."/>
            <person name="Liu Z."/>
            <person name="Nagel D.H."/>
            <person name="McCann M.C."/>
            <person name="SanMiguel P."/>
            <person name="Myers A.M."/>
            <person name="Nettleton D."/>
            <person name="Nguyen J."/>
            <person name="Penning B.W."/>
            <person name="Ponnala L."/>
            <person name="Schneider K.L."/>
            <person name="Schwartz D.C."/>
            <person name="Sharma A."/>
            <person name="Soderlund C."/>
            <person name="Springer N.M."/>
            <person name="Sun Q."/>
            <person name="Wang H."/>
            <person name="Waterman M."/>
            <person name="Westerman R."/>
            <person name="Wolfgruber T.K."/>
            <person name="Yang L."/>
            <person name="Yu Y."/>
            <person name="Zhang L."/>
            <person name="Zhou S."/>
            <person name="Zhu Q."/>
            <person name="Bennetzen J.L."/>
            <person name="Dawe R.K."/>
            <person name="Jiang J."/>
            <person name="Jiang N."/>
            <person name="Presting G.G."/>
            <person name="Wessler S.R."/>
            <person name="Aluru S."/>
            <person name="Martienssen R.A."/>
            <person name="Clifton S.W."/>
            <person name="McCombie W.R."/>
            <person name="Wing R.A."/>
            <person name="Wilson R.K."/>
        </authorList>
    </citation>
    <scope>NUCLEOTIDE SEQUENCE [LARGE SCALE GENOMIC DNA]</scope>
    <source>
        <strain evidence="2">cv. B73</strain>
    </source>
</reference>
<accession>A0A804QWG3</accession>
<reference evidence="1" key="2">
    <citation type="submission" date="2019-07" db="EMBL/GenBank/DDBJ databases">
        <authorList>
            <person name="Seetharam A."/>
            <person name="Woodhouse M."/>
            <person name="Cannon E."/>
        </authorList>
    </citation>
    <scope>NUCLEOTIDE SEQUENCE [LARGE SCALE GENOMIC DNA]</scope>
    <source>
        <strain evidence="1">cv. B73</strain>
    </source>
</reference>
<name>A0A804QWG3_MAIZE</name>
<keyword evidence="2" id="KW-1185">Reference proteome</keyword>
<organism evidence="1 2">
    <name type="scientific">Zea mays</name>
    <name type="common">Maize</name>
    <dbReference type="NCBI Taxonomy" id="4577"/>
    <lineage>
        <taxon>Eukaryota</taxon>
        <taxon>Viridiplantae</taxon>
        <taxon>Streptophyta</taxon>
        <taxon>Embryophyta</taxon>
        <taxon>Tracheophyta</taxon>
        <taxon>Spermatophyta</taxon>
        <taxon>Magnoliopsida</taxon>
        <taxon>Liliopsida</taxon>
        <taxon>Poales</taxon>
        <taxon>Poaceae</taxon>
        <taxon>PACMAD clade</taxon>
        <taxon>Panicoideae</taxon>
        <taxon>Andropogonodae</taxon>
        <taxon>Andropogoneae</taxon>
        <taxon>Tripsacinae</taxon>
        <taxon>Zea</taxon>
    </lineage>
</organism>
<evidence type="ECO:0000313" key="1">
    <source>
        <dbReference type="EnsemblPlants" id="Zm00001eb370950_P002"/>
    </source>
</evidence>
<dbReference type="Proteomes" id="UP000007305">
    <property type="component" value="Chromosome 8"/>
</dbReference>